<dbReference type="Gene3D" id="3.40.50.720">
    <property type="entry name" value="NAD(P)-binding Rossmann-like Domain"/>
    <property type="match status" value="1"/>
</dbReference>
<gene>
    <name evidence="2" type="ORF">BDU57DRAFT_446811</name>
</gene>
<protein>
    <recommendedName>
        <fullName evidence="4">NAD(P)-binding protein</fullName>
    </recommendedName>
</protein>
<evidence type="ECO:0000313" key="3">
    <source>
        <dbReference type="Proteomes" id="UP000800096"/>
    </source>
</evidence>
<evidence type="ECO:0000256" key="1">
    <source>
        <dbReference type="ARBA" id="ARBA00023002"/>
    </source>
</evidence>
<evidence type="ECO:0008006" key="4">
    <source>
        <dbReference type="Google" id="ProtNLM"/>
    </source>
</evidence>
<dbReference type="AlphaFoldDB" id="A0A6A5QUS0"/>
<dbReference type="SUPFAM" id="SSF51735">
    <property type="entry name" value="NAD(P)-binding Rossmann-fold domains"/>
    <property type="match status" value="1"/>
</dbReference>
<dbReference type="InterPro" id="IPR002347">
    <property type="entry name" value="SDR_fam"/>
</dbReference>
<dbReference type="InterPro" id="IPR036291">
    <property type="entry name" value="NAD(P)-bd_dom_sf"/>
</dbReference>
<dbReference type="PANTHER" id="PTHR43157">
    <property type="entry name" value="PHOSPHATIDYLINOSITOL-GLYCAN BIOSYNTHESIS CLASS F PROTEIN-RELATED"/>
    <property type="match status" value="1"/>
</dbReference>
<dbReference type="Pfam" id="PF00106">
    <property type="entry name" value="adh_short"/>
    <property type="match status" value="1"/>
</dbReference>
<dbReference type="PANTHER" id="PTHR43157:SF31">
    <property type="entry name" value="PHOSPHATIDYLINOSITOL-GLYCAN BIOSYNTHESIS CLASS F PROTEIN"/>
    <property type="match status" value="1"/>
</dbReference>
<organism evidence="2 3">
    <name type="scientific">Ampelomyces quisqualis</name>
    <name type="common">Powdery mildew agent</name>
    <dbReference type="NCBI Taxonomy" id="50730"/>
    <lineage>
        <taxon>Eukaryota</taxon>
        <taxon>Fungi</taxon>
        <taxon>Dikarya</taxon>
        <taxon>Ascomycota</taxon>
        <taxon>Pezizomycotina</taxon>
        <taxon>Dothideomycetes</taxon>
        <taxon>Pleosporomycetidae</taxon>
        <taxon>Pleosporales</taxon>
        <taxon>Pleosporineae</taxon>
        <taxon>Phaeosphaeriaceae</taxon>
        <taxon>Ampelomyces</taxon>
    </lineage>
</organism>
<dbReference type="OrthoDB" id="191139at2759"/>
<dbReference type="GO" id="GO:0016491">
    <property type="term" value="F:oxidoreductase activity"/>
    <property type="evidence" value="ECO:0007669"/>
    <property type="project" value="UniProtKB-KW"/>
</dbReference>
<accession>A0A6A5QUS0</accession>
<keyword evidence="3" id="KW-1185">Reference proteome</keyword>
<reference evidence="2" key="1">
    <citation type="journal article" date="2020" name="Stud. Mycol.">
        <title>101 Dothideomycetes genomes: a test case for predicting lifestyles and emergence of pathogens.</title>
        <authorList>
            <person name="Haridas S."/>
            <person name="Albert R."/>
            <person name="Binder M."/>
            <person name="Bloem J."/>
            <person name="Labutti K."/>
            <person name="Salamov A."/>
            <person name="Andreopoulos B."/>
            <person name="Baker S."/>
            <person name="Barry K."/>
            <person name="Bills G."/>
            <person name="Bluhm B."/>
            <person name="Cannon C."/>
            <person name="Castanera R."/>
            <person name="Culley D."/>
            <person name="Daum C."/>
            <person name="Ezra D."/>
            <person name="Gonzalez J."/>
            <person name="Henrissat B."/>
            <person name="Kuo A."/>
            <person name="Liang C."/>
            <person name="Lipzen A."/>
            <person name="Lutzoni F."/>
            <person name="Magnuson J."/>
            <person name="Mondo S."/>
            <person name="Nolan M."/>
            <person name="Ohm R."/>
            <person name="Pangilinan J."/>
            <person name="Park H.-J."/>
            <person name="Ramirez L."/>
            <person name="Alfaro M."/>
            <person name="Sun H."/>
            <person name="Tritt A."/>
            <person name="Yoshinaga Y."/>
            <person name="Zwiers L.-H."/>
            <person name="Turgeon B."/>
            <person name="Goodwin S."/>
            <person name="Spatafora J."/>
            <person name="Crous P."/>
            <person name="Grigoriev I."/>
        </authorList>
    </citation>
    <scope>NUCLEOTIDE SEQUENCE</scope>
    <source>
        <strain evidence="2">HMLAC05119</strain>
    </source>
</reference>
<proteinExistence type="predicted"/>
<sequence>MTSTTLTHPEWNKKTGGLEVAKAFAHQIRGKNVLITGVSPESIGSSIALSLASQAPQLLILASRTSSKLEEVLKTVRKQHLDVHIAIVSLDLMSQESVRDAAKEIASLADRLDLIINNAGAMTQQRTTTKEGIEGQFGACHIGHFLLTNLLVPQLLAAAKSNSPGATRVINLTSLGHRISPVRFSDYNLTGKDVPPEEKNPGSLPPMFEENEADGYNGWVAYGQAKTANILFSIGLNEKLRGKGVSSYAVHPGCNVAIWTGLSRNLDEEGEAAIRKTSTFWKNRNQGAATVIVAALDPVLDESKGVLLHDCQMCDAAPHATDAKMVEKLWSLSEKLVKSECSL</sequence>
<name>A0A6A5QUS0_AMPQU</name>
<dbReference type="EMBL" id="ML979134">
    <property type="protein sequence ID" value="KAF1918294.1"/>
    <property type="molecule type" value="Genomic_DNA"/>
</dbReference>
<dbReference type="Proteomes" id="UP000800096">
    <property type="component" value="Unassembled WGS sequence"/>
</dbReference>
<evidence type="ECO:0000313" key="2">
    <source>
        <dbReference type="EMBL" id="KAF1918294.1"/>
    </source>
</evidence>
<keyword evidence="1" id="KW-0560">Oxidoreductase</keyword>